<keyword evidence="8 12" id="KW-0067">ATP-binding</keyword>
<keyword evidence="6" id="KW-0677">Repeat</keyword>
<evidence type="ECO:0000259" key="11">
    <source>
        <dbReference type="PROSITE" id="PS50893"/>
    </source>
</evidence>
<dbReference type="InterPro" id="IPR003593">
    <property type="entry name" value="AAA+_ATPase"/>
</dbReference>
<dbReference type="Gene3D" id="3.40.50.300">
    <property type="entry name" value="P-loop containing nucleotide triphosphate hydrolases"/>
    <property type="match status" value="2"/>
</dbReference>
<reference evidence="12 13" key="1">
    <citation type="submission" date="2016-10" db="EMBL/GenBank/DDBJ databases">
        <authorList>
            <person name="de Groot N.N."/>
        </authorList>
    </citation>
    <scope>NUCLEOTIDE SEQUENCE [LARGE SCALE GENOMIC DNA]</scope>
    <source>
        <strain evidence="12 13">DSM 13305</strain>
    </source>
</reference>
<dbReference type="InterPro" id="IPR027417">
    <property type="entry name" value="P-loop_NTPase"/>
</dbReference>
<dbReference type="RefSeq" id="WP_245732456.1">
    <property type="nucleotide sequence ID" value="NZ_FODY01000017.1"/>
</dbReference>
<dbReference type="InterPro" id="IPR050107">
    <property type="entry name" value="ABC_carbohydrate_import_ATPase"/>
</dbReference>
<dbReference type="PANTHER" id="PTHR43790:SF3">
    <property type="entry name" value="D-ALLOSE IMPORT ATP-BINDING PROTEIN ALSA-RELATED"/>
    <property type="match status" value="1"/>
</dbReference>
<evidence type="ECO:0000313" key="12">
    <source>
        <dbReference type="EMBL" id="SEP29492.1"/>
    </source>
</evidence>
<dbReference type="EMBL" id="FODY01000017">
    <property type="protein sequence ID" value="SEP29492.1"/>
    <property type="molecule type" value="Genomic_DNA"/>
</dbReference>
<evidence type="ECO:0000256" key="3">
    <source>
        <dbReference type="ARBA" id="ARBA00022448"/>
    </source>
</evidence>
<dbReference type="PROSITE" id="PS00211">
    <property type="entry name" value="ABC_TRANSPORTER_1"/>
    <property type="match status" value="1"/>
</dbReference>
<evidence type="ECO:0000256" key="6">
    <source>
        <dbReference type="ARBA" id="ARBA00022737"/>
    </source>
</evidence>
<dbReference type="AlphaFoldDB" id="A0A1H8WPE2"/>
<dbReference type="CDD" id="cd03215">
    <property type="entry name" value="ABC_Carb_Monos_II"/>
    <property type="match status" value="1"/>
</dbReference>
<keyword evidence="9" id="KW-1278">Translocase</keyword>
<keyword evidence="7" id="KW-0547">Nucleotide-binding</keyword>
<feature type="domain" description="ABC transporter" evidence="11">
    <location>
        <begin position="255"/>
        <end position="493"/>
    </location>
</feature>
<evidence type="ECO:0000256" key="1">
    <source>
        <dbReference type="ARBA" id="ARBA00004202"/>
    </source>
</evidence>
<gene>
    <name evidence="12" type="ORF">SAMN04490178_11716</name>
</gene>
<dbReference type="InterPro" id="IPR017871">
    <property type="entry name" value="ABC_transporter-like_CS"/>
</dbReference>
<evidence type="ECO:0000256" key="4">
    <source>
        <dbReference type="ARBA" id="ARBA00022475"/>
    </source>
</evidence>
<dbReference type="Proteomes" id="UP000198847">
    <property type="component" value="Unassembled WGS sequence"/>
</dbReference>
<organism evidence="12 13">
    <name type="scientific">Propionispora vibrioides</name>
    <dbReference type="NCBI Taxonomy" id="112903"/>
    <lineage>
        <taxon>Bacteria</taxon>
        <taxon>Bacillati</taxon>
        <taxon>Bacillota</taxon>
        <taxon>Negativicutes</taxon>
        <taxon>Selenomonadales</taxon>
        <taxon>Sporomusaceae</taxon>
        <taxon>Propionispora</taxon>
    </lineage>
</organism>
<dbReference type="InterPro" id="IPR003439">
    <property type="entry name" value="ABC_transporter-like_ATP-bd"/>
</dbReference>
<evidence type="ECO:0000256" key="5">
    <source>
        <dbReference type="ARBA" id="ARBA00022597"/>
    </source>
</evidence>
<keyword evidence="4" id="KW-1003">Cell membrane</keyword>
<dbReference type="GO" id="GO:0005524">
    <property type="term" value="F:ATP binding"/>
    <property type="evidence" value="ECO:0007669"/>
    <property type="project" value="UniProtKB-KW"/>
</dbReference>
<sequence length="496" mass="53558">MEDKPLLAMKGIVKEFPGVKALKAVDFSLQPGEIHALLGENGAGKSTLMKVLSGVYSQDAGEIWLDGRQVRFAGPREAQALGIGIIHQELNLVPELTVMENIFLGREPRHSFGFVDKRTMERETAAVLAKLGTDIRPETVVSELSIGAQQMVEIAKALAGRTRILIMDEPTAALTERETERLFTIIRQLAAEGVGIVYISHRMEELFAVSQRITVMRDGSYIGTVPTGEISFDQLVRMMVGRELTDRFPKQPATIGREVLQVERLSRQEVLRDVSLTVHAGEIVGVAGLMGAGRTELARALFGADPIDSGRIVVDGQAQAIHSPRDAIAAGIGLITEDRKQQGLVLSMSVGDNLSLAALKEVCRRSFISGTAETGAVREQIATLKIKTPSGDQLVKNLSGGNQQKVVIGKWLLTKPKVLIMDEPTRGVDVGAKTEIYQIMNMLTAAGVGILMISSELPEILGMSDRILVMHRGRIAGELAAAEATQEEIMAFAAGG</sequence>
<evidence type="ECO:0000256" key="8">
    <source>
        <dbReference type="ARBA" id="ARBA00022840"/>
    </source>
</evidence>
<dbReference type="FunFam" id="3.40.50.300:FF:000127">
    <property type="entry name" value="Ribose import ATP-binding protein RbsA"/>
    <property type="match status" value="1"/>
</dbReference>
<dbReference type="STRING" id="112903.SAMN04490178_11716"/>
<dbReference type="SMART" id="SM00382">
    <property type="entry name" value="AAA"/>
    <property type="match status" value="2"/>
</dbReference>
<name>A0A1H8WPE2_9FIRM</name>
<accession>A0A1H8WPE2</accession>
<proteinExistence type="predicted"/>
<keyword evidence="13" id="KW-1185">Reference proteome</keyword>
<evidence type="ECO:0000256" key="2">
    <source>
        <dbReference type="ARBA" id="ARBA00004533"/>
    </source>
</evidence>
<keyword evidence="3" id="KW-0813">Transport</keyword>
<dbReference type="SUPFAM" id="SSF52540">
    <property type="entry name" value="P-loop containing nucleoside triphosphate hydrolases"/>
    <property type="match status" value="2"/>
</dbReference>
<evidence type="ECO:0000313" key="13">
    <source>
        <dbReference type="Proteomes" id="UP000198847"/>
    </source>
</evidence>
<evidence type="ECO:0000256" key="9">
    <source>
        <dbReference type="ARBA" id="ARBA00022967"/>
    </source>
</evidence>
<keyword evidence="10" id="KW-0472">Membrane</keyword>
<comment type="subcellular location">
    <subcellularLocation>
        <location evidence="2">Cell inner membrane</location>
    </subcellularLocation>
    <subcellularLocation>
        <location evidence="1">Cell membrane</location>
        <topology evidence="1">Peripheral membrane protein</topology>
    </subcellularLocation>
</comment>
<evidence type="ECO:0000256" key="10">
    <source>
        <dbReference type="ARBA" id="ARBA00023136"/>
    </source>
</evidence>
<dbReference type="GO" id="GO:0016887">
    <property type="term" value="F:ATP hydrolysis activity"/>
    <property type="evidence" value="ECO:0007669"/>
    <property type="project" value="InterPro"/>
</dbReference>
<protein>
    <submittedName>
        <fullName evidence="12">Ribose transport system ATP-binding protein</fullName>
    </submittedName>
</protein>
<dbReference type="PANTHER" id="PTHR43790">
    <property type="entry name" value="CARBOHYDRATE TRANSPORT ATP-BINDING PROTEIN MG119-RELATED"/>
    <property type="match status" value="1"/>
</dbReference>
<dbReference type="Pfam" id="PF00005">
    <property type="entry name" value="ABC_tran"/>
    <property type="match status" value="2"/>
</dbReference>
<dbReference type="GO" id="GO:0015749">
    <property type="term" value="P:monosaccharide transmembrane transport"/>
    <property type="evidence" value="ECO:0007669"/>
    <property type="project" value="UniProtKB-ARBA"/>
</dbReference>
<dbReference type="FunFam" id="3.40.50.300:FF:000126">
    <property type="entry name" value="Galactose/methyl galactoside import ATP-binding protein MglA"/>
    <property type="match status" value="1"/>
</dbReference>
<dbReference type="PROSITE" id="PS50893">
    <property type="entry name" value="ABC_TRANSPORTER_2"/>
    <property type="match status" value="2"/>
</dbReference>
<dbReference type="CDD" id="cd03216">
    <property type="entry name" value="ABC_Carb_Monos_I"/>
    <property type="match status" value="1"/>
</dbReference>
<feature type="domain" description="ABC transporter" evidence="11">
    <location>
        <begin position="7"/>
        <end position="243"/>
    </location>
</feature>
<evidence type="ECO:0000256" key="7">
    <source>
        <dbReference type="ARBA" id="ARBA00022741"/>
    </source>
</evidence>
<dbReference type="GO" id="GO:0005886">
    <property type="term" value="C:plasma membrane"/>
    <property type="evidence" value="ECO:0007669"/>
    <property type="project" value="UniProtKB-SubCell"/>
</dbReference>
<keyword evidence="5" id="KW-0762">Sugar transport</keyword>